<dbReference type="SUPFAM" id="SSF54768">
    <property type="entry name" value="dsRNA-binding domain-like"/>
    <property type="match status" value="1"/>
</dbReference>
<feature type="compositionally biased region" description="Basic and acidic residues" evidence="1">
    <location>
        <begin position="45"/>
        <end position="68"/>
    </location>
</feature>
<organism evidence="2 3">
    <name type="scientific">Ambrosiozyma monospora</name>
    <name type="common">Yeast</name>
    <name type="synonym">Endomycopsis monosporus</name>
    <dbReference type="NCBI Taxonomy" id="43982"/>
    <lineage>
        <taxon>Eukaryota</taxon>
        <taxon>Fungi</taxon>
        <taxon>Dikarya</taxon>
        <taxon>Ascomycota</taxon>
        <taxon>Saccharomycotina</taxon>
        <taxon>Pichiomycetes</taxon>
        <taxon>Pichiales</taxon>
        <taxon>Pichiaceae</taxon>
        <taxon>Ambrosiozyma</taxon>
    </lineage>
</organism>
<evidence type="ECO:0000313" key="2">
    <source>
        <dbReference type="EMBL" id="GMG21286.1"/>
    </source>
</evidence>
<keyword evidence="3" id="KW-1185">Reference proteome</keyword>
<reference evidence="2" key="1">
    <citation type="submission" date="2023-04" db="EMBL/GenBank/DDBJ databases">
        <title>Ambrosiozyma monospora NBRC 1965.</title>
        <authorList>
            <person name="Ichikawa N."/>
            <person name="Sato H."/>
            <person name="Tonouchi N."/>
        </authorList>
    </citation>
    <scope>NUCLEOTIDE SEQUENCE</scope>
    <source>
        <strain evidence="2">NBRC 1965</strain>
    </source>
</reference>
<name>A0A9W6YTF6_AMBMO</name>
<gene>
    <name evidence="2" type="ORF">Amon01_000188400</name>
</gene>
<dbReference type="Gene3D" id="3.30.160.20">
    <property type="match status" value="1"/>
</dbReference>
<dbReference type="AlphaFoldDB" id="A0A9W6YTF6"/>
<evidence type="ECO:0000313" key="3">
    <source>
        <dbReference type="Proteomes" id="UP001165063"/>
    </source>
</evidence>
<accession>A0A9W6YTF6</accession>
<evidence type="ECO:0000256" key="1">
    <source>
        <dbReference type="SAM" id="MobiDB-lite"/>
    </source>
</evidence>
<dbReference type="Proteomes" id="UP001165063">
    <property type="component" value="Unassembled WGS sequence"/>
</dbReference>
<proteinExistence type="predicted"/>
<sequence length="189" mass="20968">MNNEVIGTGSGRNISAAGNRAAMDVLKNSEVVGKFNAMRMALPKIDTKESGPESNKNESKAADDDGEKRKSKKRKLNDDEEAKGGDEKAVESYPKVADDVELPVLVESSSDENGDSKYNKKLDAYLMTYKCLPKFKYEKKGSPQGMKTTLIINDMKMCYCVDNNKKASTARLSKFMMMNPQLFPRCDAI</sequence>
<comment type="caution">
    <text evidence="2">The sequence shown here is derived from an EMBL/GenBank/DDBJ whole genome shotgun (WGS) entry which is preliminary data.</text>
</comment>
<dbReference type="EMBL" id="BSXU01000617">
    <property type="protein sequence ID" value="GMG21286.1"/>
    <property type="molecule type" value="Genomic_DNA"/>
</dbReference>
<protein>
    <submittedName>
        <fullName evidence="2">Unnamed protein product</fullName>
    </submittedName>
</protein>
<feature type="region of interest" description="Disordered" evidence="1">
    <location>
        <begin position="43"/>
        <end position="95"/>
    </location>
</feature>